<feature type="domain" description="EGF-like" evidence="19">
    <location>
        <begin position="372"/>
        <end position="417"/>
    </location>
</feature>
<feature type="domain" description="EGF-like" evidence="19">
    <location>
        <begin position="41"/>
        <end position="77"/>
    </location>
</feature>
<dbReference type="Pfam" id="PF07645">
    <property type="entry name" value="EGF_CA"/>
    <property type="match status" value="1"/>
</dbReference>
<evidence type="ECO:0000256" key="17">
    <source>
        <dbReference type="SAM" id="SignalP"/>
    </source>
</evidence>
<evidence type="ECO:0000256" key="9">
    <source>
        <dbReference type="ARBA" id="ARBA00022989"/>
    </source>
</evidence>
<dbReference type="SUPFAM" id="SSF63825">
    <property type="entry name" value="YWTD domain"/>
    <property type="match status" value="1"/>
</dbReference>
<dbReference type="AlphaFoldDB" id="A0AAD8CAP2"/>
<dbReference type="InterPro" id="IPR036055">
    <property type="entry name" value="LDL_receptor-like_sf"/>
</dbReference>
<feature type="disulfide bond" evidence="14">
    <location>
        <begin position="165"/>
        <end position="177"/>
    </location>
</feature>
<feature type="domain" description="EGF-like" evidence="19">
    <location>
        <begin position="80"/>
        <end position="116"/>
    </location>
</feature>
<evidence type="ECO:0000256" key="5">
    <source>
        <dbReference type="ARBA" id="ARBA00022692"/>
    </source>
</evidence>
<dbReference type="Gene3D" id="2.120.10.30">
    <property type="entry name" value="TolB, C-terminal domain"/>
    <property type="match status" value="1"/>
</dbReference>
<dbReference type="Pfam" id="PF00057">
    <property type="entry name" value="Ldl_recept_a"/>
    <property type="match status" value="8"/>
</dbReference>
<feature type="disulfide bond" evidence="14">
    <location>
        <begin position="49"/>
        <end position="67"/>
    </location>
</feature>
<keyword evidence="3" id="KW-0245">EGF-like domain</keyword>
<feature type="disulfide bond" evidence="14">
    <location>
        <begin position="206"/>
        <end position="218"/>
    </location>
</feature>
<feature type="repeat" description="LDL-receptor class B" evidence="15">
    <location>
        <begin position="545"/>
        <end position="587"/>
    </location>
</feature>
<feature type="disulfide bond" evidence="14">
    <location>
        <begin position="61"/>
        <end position="76"/>
    </location>
</feature>
<keyword evidence="8" id="KW-0106">Calcium</keyword>
<dbReference type="InterPro" id="IPR000152">
    <property type="entry name" value="EGF-type_Asp/Asn_hydroxyl_site"/>
</dbReference>
<evidence type="ECO:0000256" key="11">
    <source>
        <dbReference type="ARBA" id="ARBA00023157"/>
    </source>
</evidence>
<evidence type="ECO:0000259" key="18">
    <source>
        <dbReference type="SMART" id="SM00179"/>
    </source>
</evidence>
<dbReference type="FunFam" id="4.10.400.10:FF:000034">
    <property type="entry name" value="Low-density lipoprotein receptor-related protein 2"/>
    <property type="match status" value="2"/>
</dbReference>
<dbReference type="InterPro" id="IPR000033">
    <property type="entry name" value="LDLR_classB_rpt"/>
</dbReference>
<accession>A0AAD8CAP2</accession>
<feature type="disulfide bond" evidence="14">
    <location>
        <begin position="184"/>
        <end position="199"/>
    </location>
</feature>
<feature type="disulfide bond" evidence="14">
    <location>
        <begin position="271"/>
        <end position="286"/>
    </location>
</feature>
<evidence type="ECO:0000259" key="19">
    <source>
        <dbReference type="SMART" id="SM00181"/>
    </source>
</evidence>
<feature type="disulfide bond" evidence="14">
    <location>
        <begin position="298"/>
        <end position="316"/>
    </location>
</feature>
<dbReference type="GO" id="GO:0042562">
    <property type="term" value="F:hormone binding"/>
    <property type="evidence" value="ECO:0007669"/>
    <property type="project" value="TreeGrafter"/>
</dbReference>
<feature type="disulfide bond" evidence="14">
    <location>
        <begin position="213"/>
        <end position="231"/>
    </location>
</feature>
<dbReference type="SUPFAM" id="SSF57184">
    <property type="entry name" value="Growth factor receptor domain"/>
    <property type="match status" value="1"/>
</dbReference>
<feature type="disulfide bond" evidence="14">
    <location>
        <begin position="81"/>
        <end position="93"/>
    </location>
</feature>
<reference evidence="20" key="2">
    <citation type="submission" date="2023-04" db="EMBL/GenBank/DDBJ databases">
        <authorList>
            <person name="Bu L."/>
            <person name="Lu L."/>
            <person name="Laidemitt M.R."/>
            <person name="Zhang S.M."/>
            <person name="Mutuku M."/>
            <person name="Mkoji G."/>
            <person name="Steinauer M."/>
            <person name="Loker E.S."/>
        </authorList>
    </citation>
    <scope>NUCLEOTIDE SEQUENCE</scope>
    <source>
        <strain evidence="20">KasaAsao</strain>
        <tissue evidence="20">Whole Snail</tissue>
    </source>
</reference>
<dbReference type="PROSITE" id="PS01209">
    <property type="entry name" value="LDLRA_1"/>
    <property type="match status" value="4"/>
</dbReference>
<feature type="disulfide bond" evidence="14">
    <location>
        <begin position="100"/>
        <end position="115"/>
    </location>
</feature>
<feature type="disulfide bond" evidence="14">
    <location>
        <begin position="344"/>
        <end position="362"/>
    </location>
</feature>
<keyword evidence="11 14" id="KW-1015">Disulfide bond</keyword>
<dbReference type="FunFam" id="2.10.25.10:FF:000009">
    <property type="entry name" value="Low-density lipoprotein receptor isoform 1"/>
    <property type="match status" value="1"/>
</dbReference>
<dbReference type="FunFam" id="4.10.400.10:FF:000113">
    <property type="entry name" value="Low-density lipoprotein receptor-related protein 8"/>
    <property type="match status" value="1"/>
</dbReference>
<dbReference type="CDD" id="cd00054">
    <property type="entry name" value="EGF_CA"/>
    <property type="match status" value="1"/>
</dbReference>
<feature type="disulfide bond" evidence="14">
    <location>
        <begin position="42"/>
        <end position="54"/>
    </location>
</feature>
<keyword evidence="20" id="KW-0449">Lipoprotein</keyword>
<comment type="caution">
    <text evidence="20">The sequence shown here is derived from an EMBL/GenBank/DDBJ whole genome shotgun (WGS) entry which is preliminary data.</text>
</comment>
<organism evidence="20 21">
    <name type="scientific">Biomphalaria pfeifferi</name>
    <name type="common">Bloodfluke planorb</name>
    <name type="synonym">Freshwater snail</name>
    <dbReference type="NCBI Taxonomy" id="112525"/>
    <lineage>
        <taxon>Eukaryota</taxon>
        <taxon>Metazoa</taxon>
        <taxon>Spiralia</taxon>
        <taxon>Lophotrochozoa</taxon>
        <taxon>Mollusca</taxon>
        <taxon>Gastropoda</taxon>
        <taxon>Heterobranchia</taxon>
        <taxon>Euthyneura</taxon>
        <taxon>Panpulmonata</taxon>
        <taxon>Hygrophila</taxon>
        <taxon>Lymnaeoidea</taxon>
        <taxon>Planorbidae</taxon>
        <taxon>Biomphalaria</taxon>
    </lineage>
</organism>
<dbReference type="EMBL" id="JASAOG010000002">
    <property type="protein sequence ID" value="KAK0069451.1"/>
    <property type="molecule type" value="Genomic_DNA"/>
</dbReference>
<feature type="domain" description="EGF-like" evidence="19">
    <location>
        <begin position="421"/>
        <end position="456"/>
    </location>
</feature>
<evidence type="ECO:0000256" key="8">
    <source>
        <dbReference type="ARBA" id="ARBA00022837"/>
    </source>
</evidence>
<dbReference type="GO" id="GO:0005509">
    <property type="term" value="F:calcium ion binding"/>
    <property type="evidence" value="ECO:0007669"/>
    <property type="project" value="InterPro"/>
</dbReference>
<feature type="signal peptide" evidence="17">
    <location>
        <begin position="1"/>
        <end position="30"/>
    </location>
</feature>
<dbReference type="Gene3D" id="2.10.25.10">
    <property type="entry name" value="Laminin"/>
    <property type="match status" value="2"/>
</dbReference>
<dbReference type="FunFam" id="2.120.10.30:FF:000008">
    <property type="entry name" value="Low-density lipoprotein receptor-related protein 4"/>
    <property type="match status" value="1"/>
</dbReference>
<dbReference type="InterPro" id="IPR023415">
    <property type="entry name" value="LDLR_class-A_CS"/>
</dbReference>
<dbReference type="InterPro" id="IPR001881">
    <property type="entry name" value="EGF-like_Ca-bd_dom"/>
</dbReference>
<feature type="domain" description="EGF-like calcium-binding" evidence="18">
    <location>
        <begin position="418"/>
        <end position="456"/>
    </location>
</feature>
<dbReference type="PRINTS" id="PR00261">
    <property type="entry name" value="LDLRECEPTOR"/>
</dbReference>
<dbReference type="CDD" id="cd00112">
    <property type="entry name" value="LDLa"/>
    <property type="match status" value="8"/>
</dbReference>
<dbReference type="InterPro" id="IPR018097">
    <property type="entry name" value="EGF_Ca-bd_CS"/>
</dbReference>
<keyword evidence="13" id="KW-0325">Glycoprotein</keyword>
<dbReference type="InterPro" id="IPR009030">
    <property type="entry name" value="Growth_fac_rcpt_cys_sf"/>
</dbReference>
<dbReference type="PROSITE" id="PS51120">
    <property type="entry name" value="LDLRB"/>
    <property type="match status" value="4"/>
</dbReference>
<sequence length="913" mass="102307">MDARLNMVYFVGFMCYLLLILSLSVNPSYATNSTTSGSNITCSINQFQCSNAVCITLSWKCDGQADCYDGSDEKNCPQTTCSDDFFRCNNGECIPSRWTCDSFSDCKDGSDELNCTVPSNETTCDSDEHHCSNSKKCIPRIWVCDKSADCPEEDDEDKESCLKLCDQSEFTCQNEQCISIQWQCDGSKDCLDGSDELNCTSVKAQCSEDHKMCDDTECISSSWWCDGDSDCEDGSDEKNCTIQLPNPCSSTEFQCLSPEFELHCIHMAWRCDGEEDCNDGSDERNCSESSCRPDQIRCDDALCLSNSFVCDGEKDCKDGSDEKNCPSLAVGVHLAKCSSGQFACNDGTCISEESLCDGKSDCGASEDEDTAFCSSDPCKVDNGKCMQICLPNPNGRGRVCMCNPGFELKHDSQTACQDINECEIPGTCSQICVNTKGSYKCECEKNYSLVNHTFCKAIGDKHAELILSDHHALRRLHLDTFDYTKIFDSHLAIAMDFDIRENKLFWSDVKSKKIFMASLNSNETVTIINQNLLMPDGLAVDWVHNNLYIADSVSDTIEVFQLDGSNRKTLIHNYLEEPRAIALDPQNGWMYWTDWGSSPKIEKCGMHGQNRHVIVKTNVVWPNGLTIDYIQKRLYWADAKLHMIVSSNMDGEDQKIILKSHNLLGHPFSITVFEDNLYWTDWQTNGVQKFNKFGKGNATTLLRNLHRPTDIHVFHLLRQPTSINFCGDNNGGCSHLCLPRPQLKTNKSYECACPDGMKFGTGEQQHHCVLSDEMSTKKTVQWPVNNVVNRITTDKLDATIKYQSTTEKTQDIYNKSLSNDANGQAEDGAGLIALIVIVVLLCIGVAVTVVIFLLIKRYKKRNIKSMNFDNPVYRKTTTDDQLIMNKSDRRSSVPTVRIDSSLQPLTQDHEYVV</sequence>
<dbReference type="SMART" id="SM00135">
    <property type="entry name" value="LY"/>
    <property type="match status" value="5"/>
</dbReference>
<name>A0AAD8CAP2_BIOPF</name>
<feature type="repeat" description="LDL-receptor class B" evidence="15">
    <location>
        <begin position="502"/>
        <end position="544"/>
    </location>
</feature>
<evidence type="ECO:0000256" key="16">
    <source>
        <dbReference type="SAM" id="Phobius"/>
    </source>
</evidence>
<feature type="domain" description="EGF-like" evidence="19">
    <location>
        <begin position="290"/>
        <end position="326"/>
    </location>
</feature>
<keyword evidence="5 16" id="KW-0812">Transmembrane</keyword>
<dbReference type="InterPro" id="IPR051221">
    <property type="entry name" value="LDLR-related"/>
</dbReference>
<feature type="disulfide bond" evidence="14">
    <location>
        <begin position="225"/>
        <end position="240"/>
    </location>
</feature>
<keyword evidence="7" id="KW-0677">Repeat</keyword>
<dbReference type="InterPro" id="IPR011042">
    <property type="entry name" value="6-blade_b-propeller_TolB-like"/>
</dbReference>
<evidence type="ECO:0000256" key="6">
    <source>
        <dbReference type="ARBA" id="ARBA00022729"/>
    </source>
</evidence>
<dbReference type="GO" id="GO:0006898">
    <property type="term" value="P:receptor-mediated endocytosis"/>
    <property type="evidence" value="ECO:0007669"/>
    <property type="project" value="TreeGrafter"/>
</dbReference>
<evidence type="ECO:0000256" key="3">
    <source>
        <dbReference type="ARBA" id="ARBA00022536"/>
    </source>
</evidence>
<keyword evidence="9 16" id="KW-1133">Transmembrane helix</keyword>
<evidence type="ECO:0000256" key="12">
    <source>
        <dbReference type="ARBA" id="ARBA00023170"/>
    </source>
</evidence>
<feature type="disulfide bond" evidence="14">
    <location>
        <begin position="172"/>
        <end position="190"/>
    </location>
</feature>
<feature type="domain" description="EGF-like" evidence="19">
    <location>
        <begin position="725"/>
        <end position="769"/>
    </location>
</feature>
<dbReference type="SUPFAM" id="SSF57424">
    <property type="entry name" value="LDL receptor-like module"/>
    <property type="match status" value="8"/>
</dbReference>
<keyword evidence="12 20" id="KW-0675">Receptor</keyword>
<dbReference type="InterPro" id="IPR002172">
    <property type="entry name" value="LDrepeatLR_classA_rpt"/>
</dbReference>
<dbReference type="Proteomes" id="UP001233172">
    <property type="component" value="Unassembled WGS sequence"/>
</dbReference>
<evidence type="ECO:0000256" key="1">
    <source>
        <dbReference type="ARBA" id="ARBA00004251"/>
    </source>
</evidence>
<dbReference type="Pfam" id="PF14670">
    <property type="entry name" value="FXa_inhibition"/>
    <property type="match status" value="1"/>
</dbReference>
<keyword evidence="21" id="KW-1185">Reference proteome</keyword>
<dbReference type="PANTHER" id="PTHR22722">
    <property type="entry name" value="LOW-DENSITY LIPOPROTEIN RECEPTOR-RELATED PROTEIN 2-RELATED"/>
    <property type="match status" value="1"/>
</dbReference>
<feature type="chain" id="PRO_5042204845" evidence="17">
    <location>
        <begin position="31"/>
        <end position="913"/>
    </location>
</feature>
<evidence type="ECO:0000256" key="7">
    <source>
        <dbReference type="ARBA" id="ARBA00022737"/>
    </source>
</evidence>
<dbReference type="Gene3D" id="4.10.400.10">
    <property type="entry name" value="Low-density Lipoprotein Receptor"/>
    <property type="match status" value="8"/>
</dbReference>
<feature type="repeat" description="LDL-receptor class B" evidence="15">
    <location>
        <begin position="588"/>
        <end position="631"/>
    </location>
</feature>
<evidence type="ECO:0000256" key="4">
    <source>
        <dbReference type="ARBA" id="ARBA00022583"/>
    </source>
</evidence>
<evidence type="ECO:0000256" key="15">
    <source>
        <dbReference type="PROSITE-ProRule" id="PRU00461"/>
    </source>
</evidence>
<dbReference type="GO" id="GO:0043235">
    <property type="term" value="C:receptor complex"/>
    <property type="evidence" value="ECO:0007669"/>
    <property type="project" value="TreeGrafter"/>
</dbReference>
<comment type="subcellular location">
    <subcellularLocation>
        <location evidence="1">Cell membrane</location>
        <topology evidence="1">Single-pass type I membrane protein</topology>
    </subcellularLocation>
</comment>
<dbReference type="SMART" id="SM00181">
    <property type="entry name" value="EGF"/>
    <property type="match status" value="7"/>
</dbReference>
<dbReference type="InterPro" id="IPR049883">
    <property type="entry name" value="NOTCH1_EGF-like"/>
</dbReference>
<dbReference type="SMART" id="SM00179">
    <property type="entry name" value="EGF_CA"/>
    <property type="match status" value="2"/>
</dbReference>
<protein>
    <submittedName>
        <fullName evidence="20">Low-density lipoprotein receptor-related protein 8</fullName>
    </submittedName>
</protein>
<evidence type="ECO:0000313" key="20">
    <source>
        <dbReference type="EMBL" id="KAK0069451.1"/>
    </source>
</evidence>
<feature type="disulfide bond" evidence="14">
    <location>
        <begin position="337"/>
        <end position="349"/>
    </location>
</feature>
<comment type="caution">
    <text evidence="14">Lacks conserved residue(s) required for the propagation of feature annotation.</text>
</comment>
<dbReference type="PROSITE" id="PS00010">
    <property type="entry name" value="ASX_HYDROXYL"/>
    <property type="match status" value="1"/>
</dbReference>
<dbReference type="SMART" id="SM00192">
    <property type="entry name" value="LDLa"/>
    <property type="match status" value="8"/>
</dbReference>
<feature type="disulfide bond" evidence="14">
    <location>
        <begin position="310"/>
        <end position="325"/>
    </location>
</feature>
<keyword evidence="4" id="KW-0254">Endocytosis</keyword>
<evidence type="ECO:0000256" key="14">
    <source>
        <dbReference type="PROSITE-ProRule" id="PRU00124"/>
    </source>
</evidence>
<evidence type="ECO:0000313" key="21">
    <source>
        <dbReference type="Proteomes" id="UP001233172"/>
    </source>
</evidence>
<dbReference type="GO" id="GO:0016324">
    <property type="term" value="C:apical plasma membrane"/>
    <property type="evidence" value="ECO:0007669"/>
    <property type="project" value="TreeGrafter"/>
</dbReference>
<dbReference type="PROSITE" id="PS01187">
    <property type="entry name" value="EGF_CA"/>
    <property type="match status" value="1"/>
</dbReference>
<evidence type="ECO:0000256" key="10">
    <source>
        <dbReference type="ARBA" id="ARBA00023136"/>
    </source>
</evidence>
<evidence type="ECO:0000256" key="2">
    <source>
        <dbReference type="ARBA" id="ARBA00022475"/>
    </source>
</evidence>
<keyword evidence="2" id="KW-1003">Cell membrane</keyword>
<keyword evidence="6 17" id="KW-0732">Signal</keyword>
<dbReference type="PROSITE" id="PS50068">
    <property type="entry name" value="LDLRA_2"/>
    <property type="match status" value="8"/>
</dbReference>
<feature type="transmembrane region" description="Helical" evidence="16">
    <location>
        <begin position="831"/>
        <end position="855"/>
    </location>
</feature>
<gene>
    <name evidence="20" type="ORF">Bpfe_000628</name>
</gene>
<dbReference type="Pfam" id="PF00058">
    <property type="entry name" value="Ldl_recept_b"/>
    <property type="match status" value="4"/>
</dbReference>
<dbReference type="InterPro" id="IPR000742">
    <property type="entry name" value="EGF"/>
</dbReference>
<keyword evidence="10 16" id="KW-0472">Membrane</keyword>
<feature type="domain" description="EGF-like" evidence="19">
    <location>
        <begin position="164"/>
        <end position="200"/>
    </location>
</feature>
<feature type="disulfide bond" evidence="14">
    <location>
        <begin position="88"/>
        <end position="106"/>
    </location>
</feature>
<dbReference type="PANTHER" id="PTHR22722:SF15">
    <property type="entry name" value="LOW-DENSITY LIPOPROTEIN RECEPTOR-RELATED"/>
    <property type="match status" value="1"/>
</dbReference>
<proteinExistence type="predicted"/>
<reference evidence="20" key="1">
    <citation type="journal article" date="2023" name="PLoS Negl. Trop. Dis.">
        <title>A genome sequence for Biomphalaria pfeifferi, the major vector snail for the human-infecting parasite Schistosoma mansoni.</title>
        <authorList>
            <person name="Bu L."/>
            <person name="Lu L."/>
            <person name="Laidemitt M.R."/>
            <person name="Zhang S.M."/>
            <person name="Mutuku M."/>
            <person name="Mkoji G."/>
            <person name="Steinauer M."/>
            <person name="Loker E.S."/>
        </authorList>
    </citation>
    <scope>NUCLEOTIDE SEQUENCE</scope>
    <source>
        <strain evidence="20">KasaAsao</strain>
    </source>
</reference>
<feature type="repeat" description="LDL-receptor class B" evidence="15">
    <location>
        <begin position="632"/>
        <end position="676"/>
    </location>
</feature>
<evidence type="ECO:0000256" key="13">
    <source>
        <dbReference type="ARBA" id="ARBA00023180"/>
    </source>
</evidence>
<feature type="domain" description="EGF-like calcium-binding" evidence="18">
    <location>
        <begin position="722"/>
        <end position="769"/>
    </location>
</feature>
<feature type="disulfide bond" evidence="14">
    <location>
        <begin position="291"/>
        <end position="303"/>
    </location>
</feature>